<dbReference type="EMBL" id="LR796917">
    <property type="protein sequence ID" value="CAB4174692.1"/>
    <property type="molecule type" value="Genomic_DNA"/>
</dbReference>
<dbReference type="EMBL" id="LR796461">
    <property type="protein sequence ID" value="CAB4146127.1"/>
    <property type="molecule type" value="Genomic_DNA"/>
</dbReference>
<evidence type="ECO:0000313" key="11">
    <source>
        <dbReference type="EMBL" id="CAB5230529.1"/>
    </source>
</evidence>
<reference evidence="7" key="1">
    <citation type="submission" date="2020-05" db="EMBL/GenBank/DDBJ databases">
        <authorList>
            <person name="Chiriac C."/>
            <person name="Salcher M."/>
            <person name="Ghai R."/>
            <person name="Kavagutti S V."/>
        </authorList>
    </citation>
    <scope>NUCLEOTIDE SEQUENCE</scope>
</reference>
<evidence type="ECO:0000313" key="1">
    <source>
        <dbReference type="EMBL" id="CAB4135734.1"/>
    </source>
</evidence>
<dbReference type="EMBL" id="LR796305">
    <property type="protein sequence ID" value="CAB4135734.1"/>
    <property type="molecule type" value="Genomic_DNA"/>
</dbReference>
<dbReference type="EMBL" id="LR797434">
    <property type="protein sequence ID" value="CAB4216264.1"/>
    <property type="molecule type" value="Genomic_DNA"/>
</dbReference>
<name>A0A6J5QVJ0_9CAUD</name>
<sequence>MAFAYNEIGDYMELTLDELESGIGLIKGFMEDLERTRFKDSIRTHPDFDKIYGILDNLRQLVEEYKKDLYEEYGHVHETIDWRPEL</sequence>
<evidence type="ECO:0000313" key="10">
    <source>
        <dbReference type="EMBL" id="CAB4219864.1"/>
    </source>
</evidence>
<dbReference type="EMBL" id="LR797492">
    <property type="protein sequence ID" value="CAB4219864.1"/>
    <property type="molecule type" value="Genomic_DNA"/>
</dbReference>
<evidence type="ECO:0000313" key="4">
    <source>
        <dbReference type="EMBL" id="CAB4161593.1"/>
    </source>
</evidence>
<evidence type="ECO:0000313" key="6">
    <source>
        <dbReference type="EMBL" id="CAB4179452.1"/>
    </source>
</evidence>
<protein>
    <submittedName>
        <fullName evidence="7">Uncharacterized protein</fullName>
    </submittedName>
</protein>
<proteinExistence type="predicted"/>
<accession>A0A6J5QVJ0</accession>
<evidence type="ECO:0000313" key="8">
    <source>
        <dbReference type="EMBL" id="CAB4192014.1"/>
    </source>
</evidence>
<evidence type="ECO:0000313" key="2">
    <source>
        <dbReference type="EMBL" id="CAB4146127.1"/>
    </source>
</evidence>
<evidence type="ECO:0000313" key="7">
    <source>
        <dbReference type="EMBL" id="CAB4188443.1"/>
    </source>
</evidence>
<dbReference type="EMBL" id="LR796980">
    <property type="protein sequence ID" value="CAB4179452.1"/>
    <property type="molecule type" value="Genomic_DNA"/>
</dbReference>
<dbReference type="EMBL" id="LR797180">
    <property type="protein sequence ID" value="CAB4192014.1"/>
    <property type="molecule type" value="Genomic_DNA"/>
</dbReference>
<dbReference type="EMBL" id="LR796548">
    <property type="protein sequence ID" value="CAB4150542.1"/>
    <property type="molecule type" value="Genomic_DNA"/>
</dbReference>
<dbReference type="EMBL" id="LR797130">
    <property type="protein sequence ID" value="CAB4188443.1"/>
    <property type="molecule type" value="Genomic_DNA"/>
</dbReference>
<evidence type="ECO:0000313" key="3">
    <source>
        <dbReference type="EMBL" id="CAB4150542.1"/>
    </source>
</evidence>
<organism evidence="7">
    <name type="scientific">uncultured Caudovirales phage</name>
    <dbReference type="NCBI Taxonomy" id="2100421"/>
    <lineage>
        <taxon>Viruses</taxon>
        <taxon>Duplodnaviria</taxon>
        <taxon>Heunggongvirae</taxon>
        <taxon>Uroviricota</taxon>
        <taxon>Caudoviricetes</taxon>
        <taxon>Peduoviridae</taxon>
        <taxon>Maltschvirus</taxon>
        <taxon>Maltschvirus maltsch</taxon>
    </lineage>
</organism>
<evidence type="ECO:0000313" key="9">
    <source>
        <dbReference type="EMBL" id="CAB4216264.1"/>
    </source>
</evidence>
<dbReference type="EMBL" id="LR798423">
    <property type="protein sequence ID" value="CAB5230529.1"/>
    <property type="molecule type" value="Genomic_DNA"/>
</dbReference>
<gene>
    <name evidence="6" type="ORF">UFOVP1031_107</name>
    <name evidence="7" type="ORF">UFOVP1172_28</name>
    <name evidence="8" type="ORF">UFOVP1240_90</name>
    <name evidence="9" type="ORF">UFOVP1486_147</name>
    <name evidence="11" type="ORF">UFOVP1578_22</name>
    <name evidence="10" type="ORF">UFOVP1630_14</name>
    <name evidence="1" type="ORF">UFOVP288_107</name>
    <name evidence="2" type="ORF">UFOVP483_89</name>
    <name evidence="3" type="ORF">UFOVP573_8</name>
    <name evidence="4" type="ORF">UFOVP769_107</name>
    <name evidence="5" type="ORF">UFOVP962_75</name>
</gene>
<dbReference type="EMBL" id="LR796709">
    <property type="protein sequence ID" value="CAB4161593.1"/>
    <property type="molecule type" value="Genomic_DNA"/>
</dbReference>
<evidence type="ECO:0000313" key="5">
    <source>
        <dbReference type="EMBL" id="CAB4174692.1"/>
    </source>
</evidence>